<reference evidence="2 3" key="1">
    <citation type="submission" date="2016-09" db="EMBL/GenBank/DDBJ databases">
        <title>Extensive genetic diversity and differential bi-allelic expression allows diatom success in the polar Southern Ocean.</title>
        <authorList>
            <consortium name="DOE Joint Genome Institute"/>
            <person name="Mock T."/>
            <person name="Otillar R.P."/>
            <person name="Strauss J."/>
            <person name="Dupont C."/>
            <person name="Frickenhaus S."/>
            <person name="Maumus F."/>
            <person name="Mcmullan M."/>
            <person name="Sanges R."/>
            <person name="Schmutz J."/>
            <person name="Toseland A."/>
            <person name="Valas R."/>
            <person name="Veluchamy A."/>
            <person name="Ward B.J."/>
            <person name="Allen A."/>
            <person name="Barry K."/>
            <person name="Falciatore A."/>
            <person name="Ferrante M."/>
            <person name="Fortunato A.E."/>
            <person name="Gloeckner G."/>
            <person name="Gruber A."/>
            <person name="Hipkin R."/>
            <person name="Janech M."/>
            <person name="Kroth P."/>
            <person name="Leese F."/>
            <person name="Lindquist E."/>
            <person name="Lyon B.R."/>
            <person name="Martin J."/>
            <person name="Mayer C."/>
            <person name="Parker M."/>
            <person name="Quesneville H."/>
            <person name="Raymond J."/>
            <person name="Uhlig C."/>
            <person name="Valentin K.U."/>
            <person name="Worden A.Z."/>
            <person name="Armbrust E.V."/>
            <person name="Bowler C."/>
            <person name="Green B."/>
            <person name="Moulton V."/>
            <person name="Van Oosterhout C."/>
            <person name="Grigoriev I."/>
        </authorList>
    </citation>
    <scope>NUCLEOTIDE SEQUENCE [LARGE SCALE GENOMIC DNA]</scope>
    <source>
        <strain evidence="2 3">CCMP1102</strain>
    </source>
</reference>
<dbReference type="EMBL" id="KV784353">
    <property type="protein sequence ID" value="OEU22688.1"/>
    <property type="molecule type" value="Genomic_DNA"/>
</dbReference>
<name>A0A1E7FX10_9STRA</name>
<feature type="compositionally biased region" description="Low complexity" evidence="1">
    <location>
        <begin position="44"/>
        <end position="54"/>
    </location>
</feature>
<dbReference type="OrthoDB" id="48720at2759"/>
<feature type="region of interest" description="Disordered" evidence="1">
    <location>
        <begin position="365"/>
        <end position="409"/>
    </location>
</feature>
<feature type="region of interest" description="Disordered" evidence="1">
    <location>
        <begin position="517"/>
        <end position="540"/>
    </location>
</feature>
<feature type="region of interest" description="Disordered" evidence="1">
    <location>
        <begin position="187"/>
        <end position="239"/>
    </location>
</feature>
<gene>
    <name evidence="2" type="ORF">FRACYDRAFT_232847</name>
</gene>
<evidence type="ECO:0000313" key="2">
    <source>
        <dbReference type="EMBL" id="OEU22688.1"/>
    </source>
</evidence>
<feature type="region of interest" description="Disordered" evidence="1">
    <location>
        <begin position="1"/>
        <end position="54"/>
    </location>
</feature>
<feature type="compositionally biased region" description="Polar residues" evidence="1">
    <location>
        <begin position="569"/>
        <end position="589"/>
    </location>
</feature>
<feature type="compositionally biased region" description="Basic and acidic residues" evidence="1">
    <location>
        <begin position="1"/>
        <end position="12"/>
    </location>
</feature>
<keyword evidence="3" id="KW-1185">Reference proteome</keyword>
<feature type="compositionally biased region" description="Low complexity" evidence="1">
    <location>
        <begin position="479"/>
        <end position="494"/>
    </location>
</feature>
<feature type="region of interest" description="Disordered" evidence="1">
    <location>
        <begin position="814"/>
        <end position="834"/>
    </location>
</feature>
<feature type="region of interest" description="Disordered" evidence="1">
    <location>
        <begin position="441"/>
        <end position="501"/>
    </location>
</feature>
<feature type="compositionally biased region" description="Polar residues" evidence="1">
    <location>
        <begin position="34"/>
        <end position="43"/>
    </location>
</feature>
<feature type="region of interest" description="Disordered" evidence="1">
    <location>
        <begin position="690"/>
        <end position="710"/>
    </location>
</feature>
<dbReference type="Proteomes" id="UP000095751">
    <property type="component" value="Unassembled WGS sequence"/>
</dbReference>
<accession>A0A1E7FX10</accession>
<organism evidence="2 3">
    <name type="scientific">Fragilariopsis cylindrus CCMP1102</name>
    <dbReference type="NCBI Taxonomy" id="635003"/>
    <lineage>
        <taxon>Eukaryota</taxon>
        <taxon>Sar</taxon>
        <taxon>Stramenopiles</taxon>
        <taxon>Ochrophyta</taxon>
        <taxon>Bacillariophyta</taxon>
        <taxon>Bacillariophyceae</taxon>
        <taxon>Bacillariophycidae</taxon>
        <taxon>Bacillariales</taxon>
        <taxon>Bacillariaceae</taxon>
        <taxon>Fragilariopsis</taxon>
    </lineage>
</organism>
<dbReference type="AlphaFoldDB" id="A0A1E7FX10"/>
<evidence type="ECO:0000313" key="3">
    <source>
        <dbReference type="Proteomes" id="UP000095751"/>
    </source>
</evidence>
<feature type="compositionally biased region" description="Acidic residues" evidence="1">
    <location>
        <begin position="196"/>
        <end position="210"/>
    </location>
</feature>
<feature type="compositionally biased region" description="Polar residues" evidence="1">
    <location>
        <begin position="462"/>
        <end position="478"/>
    </location>
</feature>
<dbReference type="KEGG" id="fcy:FRACYDRAFT_232847"/>
<proteinExistence type="predicted"/>
<feature type="compositionally biased region" description="Polar residues" evidence="1">
    <location>
        <begin position="442"/>
        <end position="451"/>
    </location>
</feature>
<feature type="compositionally biased region" description="Basic and acidic residues" evidence="1">
    <location>
        <begin position="629"/>
        <end position="639"/>
    </location>
</feature>
<feature type="region of interest" description="Disordered" evidence="1">
    <location>
        <begin position="557"/>
        <end position="597"/>
    </location>
</feature>
<feature type="compositionally biased region" description="Polar residues" evidence="1">
    <location>
        <begin position="224"/>
        <end position="233"/>
    </location>
</feature>
<dbReference type="InParanoid" id="A0A1E7FX10"/>
<sequence length="834" mass="89887">MSEYNDAKRQTIEIKSGVGPDPDDTSLSTTSSSAYHTNPFQESTGNNTTTTATATEPLNTSMSMNMNMNNPQLSPTAISAANNVNNNCNITASSSSSFAQLAFRTFETYINETRAETFVPPPLQEMICGYGEGLARLTATSTTHNNHNHSNNHQQHHQQGKFLEPIALRRHIHSTPLLRHTQSQLSAINNNNNNNNDDEYDDCDSDEDEPPPAGLEILDHARSRSTPLSTSKYSAFGSIPRTNSQILENNNESLTNQTSGGGGGGSAFSMPPYAMLKASNRSNERPVRSVIFNPIQHEDEILTGVAEGDDVGEMTSIEVTNVPFPSTSTTNRWKEEGDEKVIPQPHATKKKSAASRAAKFLTDVRNLRISSGRPRDGRENPARPPSISSDESPPTNCNITVSDGSTDRNDLVQSSIGVATSTTVTSTSNIGTTKTTAVCDRQQYSVSSPEPNQIVGRHGSYSHPQHLQDSPETANSFPTSISSSSGCATTSNSSNGQSHGTYLSAISETDREVANVNHLQRDQKRPAFKSESPGTRVRMDGASVRADRFFRDGVRLRNLPPFSSRRGGSAQSPSVGSNASLNTSSTGSTRGDDAPPTIVSYIDRKQVSDLTSLHLRGDALETSSPRAGSVDRELRDSSPSDMIEAEHSDVIFEGAHATKMDVCNKPRFKGGLQFGRKIRSLPPRSPCNGLVSSTTPPPPPIGSPSCSTASPPRQIIGHRVDQMDDNPYVVTPISSLLSNTKTSNVGVLSTTFLPDSDQGSHEIVRLSPNRQLISDSNRSDYYNLAPTSKGSSPVYGQQLLRTYGENSIEILKTDSKEDSISSSSTPLVTPDKAS</sequence>
<protein>
    <submittedName>
        <fullName evidence="2">Uncharacterized protein</fullName>
    </submittedName>
</protein>
<feature type="compositionally biased region" description="Polar residues" evidence="1">
    <location>
        <begin position="386"/>
        <end position="404"/>
    </location>
</feature>
<feature type="region of interest" description="Disordered" evidence="1">
    <location>
        <begin position="616"/>
        <end position="639"/>
    </location>
</feature>
<evidence type="ECO:0000256" key="1">
    <source>
        <dbReference type="SAM" id="MobiDB-lite"/>
    </source>
</evidence>